<dbReference type="Gene3D" id="3.30.70.100">
    <property type="match status" value="1"/>
</dbReference>
<evidence type="ECO:0008006" key="3">
    <source>
        <dbReference type="Google" id="ProtNLM"/>
    </source>
</evidence>
<dbReference type="OrthoDB" id="11050at2157"/>
<dbReference type="EMBL" id="CP012850">
    <property type="protein sequence ID" value="ALI34447.1"/>
    <property type="molecule type" value="Genomic_DNA"/>
</dbReference>
<dbReference type="RefSeq" id="WP_196817107.1">
    <property type="nucleotide sequence ID" value="NZ_CP012850.1"/>
</dbReference>
<dbReference type="Proteomes" id="UP000058925">
    <property type="component" value="Chromosome"/>
</dbReference>
<dbReference type="KEGG" id="taa:NMY3_00233"/>
<dbReference type="GeneID" id="60420434"/>
<evidence type="ECO:0000313" key="2">
    <source>
        <dbReference type="Proteomes" id="UP000058925"/>
    </source>
</evidence>
<keyword evidence="2" id="KW-1185">Reference proteome</keyword>
<proteinExistence type="predicted"/>
<sequence length="91" mass="10784">MFEKEEVHYELFRLAVKTSWEGFENISKSVSASVDNEDVWITIMSYKDKKHRDEFVAKMSNDKECQQGYEEWARLLSPNSKVITGEFDRQL</sequence>
<evidence type="ECO:0000313" key="1">
    <source>
        <dbReference type="EMBL" id="ALI34447.1"/>
    </source>
</evidence>
<reference evidence="2" key="1">
    <citation type="submission" date="2015-10" db="EMBL/GenBank/DDBJ databases">
        <title>Niche specialization of a soil ammonia-oxidizing archaeon, Candidatus Nitrosocosmicus oleophilus.</title>
        <authorList>
            <person name="Jung M.-Y."/>
            <person name="Rhee S.-K."/>
        </authorList>
    </citation>
    <scope>NUCLEOTIDE SEQUENCE [LARGE SCALE GENOMIC DNA]</scope>
    <source>
        <strain evidence="2">MY3</strain>
    </source>
</reference>
<accession>A0A654LTT7</accession>
<name>A0A654LTT7_9ARCH</name>
<protein>
    <recommendedName>
        <fullName evidence="3">ABM domain-containing protein</fullName>
    </recommendedName>
</protein>
<dbReference type="AlphaFoldDB" id="A0A654LTT7"/>
<organism evidence="1 2">
    <name type="scientific">Candidatus Nitrosocosmicus oleophilus</name>
    <dbReference type="NCBI Taxonomy" id="1353260"/>
    <lineage>
        <taxon>Archaea</taxon>
        <taxon>Nitrososphaerota</taxon>
        <taxon>Nitrososphaeria</taxon>
        <taxon>Nitrososphaerales</taxon>
        <taxon>Nitrososphaeraceae</taxon>
        <taxon>Candidatus Nitrosocosmicus</taxon>
    </lineage>
</organism>
<gene>
    <name evidence="1" type="ORF">NMY3_00233</name>
</gene>